<dbReference type="eggNOG" id="ENOG502R0SR">
    <property type="taxonomic scope" value="Eukaryota"/>
</dbReference>
<feature type="compositionally biased region" description="Polar residues" evidence="1">
    <location>
        <begin position="235"/>
        <end position="246"/>
    </location>
</feature>
<evidence type="ECO:0000256" key="1">
    <source>
        <dbReference type="SAM" id="MobiDB-lite"/>
    </source>
</evidence>
<dbReference type="PANTHER" id="PTHR28125:SF3">
    <property type="entry name" value="TRANSCRIPTION REGULATOR RUA1 C-TERMINAL DOMAIN-CONTAINING PROTEIN"/>
    <property type="match status" value="1"/>
</dbReference>
<dbReference type="OMA" id="MHQDFYP"/>
<sequence length="496" mass="54142">MNADLWSQKAYADFGFSNADPDLLDHSYDFMVDENTSIIDLRQTTGIGDDVNTTSQPAPSGRRMSESSFSMSSGGVIADFSTYEDSSASEKFACTPDHEARSNPERPFYSFSPMASPRRSPVKSAPHVNHRRGSPSPHTAIRSSPYNMVSDRNKRWSTGMHGPVQVPLSSHTLLSVQNRFTPYTRRHNSHHSFSTFAPSPLLSGQPPAYNALCSQPHVFPPSFVPGLPSKRMAQPQVSQPLPSQGPSHLHSAAKQHNSCSSQFAALSDAPDLYSSLRQEAANPPEEDMNPSDPKLVPHEQDLRFIGDLYTPRWVRGHGHKREGWCGLCQPGRWLVLKNSAFWYDKSFTHGVSAAGAPFQGPLETRRIDGNPDAWEGLCGSCGGWIALKSSKNGTTWFRHAYKCHVHPKAKDAPKRRRETSQQLRARALSSASSASSRSKGPSADASPIQLQSGSSVESNSKLAVHDLQPAVSDASLASSSTGTTVMTSFDSFACFL</sequence>
<feature type="compositionally biased region" description="Low complexity" evidence="1">
    <location>
        <begin position="60"/>
        <end position="70"/>
    </location>
</feature>
<dbReference type="GeneID" id="19905885"/>
<dbReference type="InterPro" id="IPR028012">
    <property type="entry name" value="Rua1_C"/>
</dbReference>
<evidence type="ECO:0000259" key="2">
    <source>
        <dbReference type="Pfam" id="PF14616"/>
    </source>
</evidence>
<reference evidence="4" key="1">
    <citation type="submission" date="2012-06" db="EMBL/GenBank/DDBJ databases">
        <title>The genome sequence of Coniosporium apollinis CBS 100218.</title>
        <authorList>
            <consortium name="The Broad Institute Genome Sequencing Platform"/>
            <person name="Cuomo C."/>
            <person name="Gorbushina A."/>
            <person name="Noack S."/>
            <person name="Walker B."/>
            <person name="Young S.K."/>
            <person name="Zeng Q."/>
            <person name="Gargeya S."/>
            <person name="Fitzgerald M."/>
            <person name="Haas B."/>
            <person name="Abouelleil A."/>
            <person name="Alvarado L."/>
            <person name="Arachchi H.M."/>
            <person name="Berlin A.M."/>
            <person name="Chapman S.B."/>
            <person name="Goldberg J."/>
            <person name="Griggs A."/>
            <person name="Gujja S."/>
            <person name="Hansen M."/>
            <person name="Howarth C."/>
            <person name="Imamovic A."/>
            <person name="Larimer J."/>
            <person name="McCowan C."/>
            <person name="Montmayeur A."/>
            <person name="Murphy C."/>
            <person name="Neiman D."/>
            <person name="Pearson M."/>
            <person name="Priest M."/>
            <person name="Roberts A."/>
            <person name="Saif S."/>
            <person name="Shea T."/>
            <person name="Sisk P."/>
            <person name="Sykes S."/>
            <person name="Wortman J."/>
            <person name="Nusbaum C."/>
            <person name="Birren B."/>
        </authorList>
    </citation>
    <scope>NUCLEOTIDE SEQUENCE [LARGE SCALE GENOMIC DNA]</scope>
    <source>
        <strain evidence="4">CBS 100218</strain>
    </source>
</reference>
<feature type="compositionally biased region" description="Polar residues" evidence="1">
    <location>
        <begin position="43"/>
        <end position="58"/>
    </location>
</feature>
<feature type="region of interest" description="Disordered" evidence="1">
    <location>
        <begin position="224"/>
        <end position="254"/>
    </location>
</feature>
<accession>R7Z5M1</accession>
<dbReference type="HOGENOM" id="CLU_018826_2_0_1"/>
<organism evidence="3 4">
    <name type="scientific">Coniosporium apollinis (strain CBS 100218)</name>
    <name type="common">Rock-inhabiting black yeast</name>
    <dbReference type="NCBI Taxonomy" id="1168221"/>
    <lineage>
        <taxon>Eukaryota</taxon>
        <taxon>Fungi</taxon>
        <taxon>Dikarya</taxon>
        <taxon>Ascomycota</taxon>
        <taxon>Pezizomycotina</taxon>
        <taxon>Dothideomycetes</taxon>
        <taxon>Dothideomycetes incertae sedis</taxon>
        <taxon>Coniosporium</taxon>
    </lineage>
</organism>
<feature type="region of interest" description="Disordered" evidence="1">
    <location>
        <begin position="408"/>
        <end position="461"/>
    </location>
</feature>
<evidence type="ECO:0000313" key="4">
    <source>
        <dbReference type="Proteomes" id="UP000016924"/>
    </source>
</evidence>
<evidence type="ECO:0000313" key="3">
    <source>
        <dbReference type="EMBL" id="EON69314.1"/>
    </source>
</evidence>
<feature type="compositionally biased region" description="Polar residues" evidence="1">
    <location>
        <begin position="448"/>
        <end position="461"/>
    </location>
</feature>
<keyword evidence="4" id="KW-1185">Reference proteome</keyword>
<feature type="domain" description="Transcription regulator Rua1 C-terminal" evidence="2">
    <location>
        <begin position="307"/>
        <end position="404"/>
    </location>
</feature>
<proteinExistence type="predicted"/>
<protein>
    <recommendedName>
        <fullName evidence="2">Transcription regulator Rua1 C-terminal domain-containing protein</fullName>
    </recommendedName>
</protein>
<feature type="compositionally biased region" description="Basic residues" evidence="1">
    <location>
        <begin position="408"/>
        <end position="417"/>
    </location>
</feature>
<feature type="compositionally biased region" description="Low complexity" evidence="1">
    <location>
        <begin position="420"/>
        <end position="438"/>
    </location>
</feature>
<dbReference type="Proteomes" id="UP000016924">
    <property type="component" value="Unassembled WGS sequence"/>
</dbReference>
<name>R7Z5M1_CONA1</name>
<dbReference type="OrthoDB" id="5595379at2759"/>
<dbReference type="Pfam" id="PF14616">
    <property type="entry name" value="Rua1_C"/>
    <property type="match status" value="1"/>
</dbReference>
<dbReference type="EMBL" id="JH767611">
    <property type="protein sequence ID" value="EON69314.1"/>
    <property type="molecule type" value="Genomic_DNA"/>
</dbReference>
<feature type="region of interest" description="Disordered" evidence="1">
    <location>
        <begin position="43"/>
        <end position="70"/>
    </location>
</feature>
<feature type="region of interest" description="Disordered" evidence="1">
    <location>
        <begin position="91"/>
        <end position="145"/>
    </location>
</feature>
<dbReference type="AlphaFoldDB" id="R7Z5M1"/>
<gene>
    <name evidence="3" type="ORF">W97_08574</name>
</gene>
<dbReference type="PANTHER" id="PTHR28125">
    <property type="entry name" value="MEIOTIC EXPRESSION UP-REGULATED PROTEIN 26"/>
    <property type="match status" value="1"/>
</dbReference>
<dbReference type="RefSeq" id="XP_007784631.1">
    <property type="nucleotide sequence ID" value="XM_007786441.1"/>
</dbReference>